<reference evidence="6 7" key="1">
    <citation type="submission" date="2018-10" db="EMBL/GenBank/DDBJ databases">
        <title>Transmission dynamics of multidrug resistant bacteria on intensive care unit surfaces.</title>
        <authorList>
            <person name="D'Souza A.W."/>
            <person name="Potter R.F."/>
            <person name="Wallace M."/>
            <person name="Shupe A."/>
            <person name="Patel S."/>
            <person name="Sun S."/>
            <person name="Gul D."/>
            <person name="Kwon J.H."/>
            <person name="Andleeb S."/>
            <person name="Burnham C.-A.D."/>
            <person name="Dantas G."/>
        </authorList>
    </citation>
    <scope>NUCLEOTIDE SEQUENCE [LARGE SCALE GENOMIC DNA]</scope>
    <source>
        <strain evidence="6 7">PO_271</strain>
    </source>
</reference>
<dbReference type="PANTHER" id="PTHR12962:SF1">
    <property type="entry name" value="COLD SHOCK DOMAIN-CONTAINING PROTEIN CG9705"/>
    <property type="match status" value="1"/>
</dbReference>
<keyword evidence="4" id="KW-0812">Transmembrane</keyword>
<dbReference type="InterPro" id="IPR019844">
    <property type="entry name" value="CSD_CS"/>
</dbReference>
<feature type="transmembrane region" description="Helical" evidence="4">
    <location>
        <begin position="119"/>
        <end position="137"/>
    </location>
</feature>
<dbReference type="InterPro" id="IPR002059">
    <property type="entry name" value="CSP_DNA-bd"/>
</dbReference>
<evidence type="ECO:0000256" key="1">
    <source>
        <dbReference type="ARBA" id="ARBA00022553"/>
    </source>
</evidence>
<accession>A0A427HG29</accession>
<dbReference type="Gene3D" id="2.40.50.140">
    <property type="entry name" value="Nucleic acid-binding proteins"/>
    <property type="match status" value="1"/>
</dbReference>
<dbReference type="GO" id="GO:0043488">
    <property type="term" value="P:regulation of mRNA stability"/>
    <property type="evidence" value="ECO:0007669"/>
    <property type="project" value="TreeGrafter"/>
</dbReference>
<dbReference type="Pfam" id="PF06961">
    <property type="entry name" value="DUF1294"/>
    <property type="match status" value="1"/>
</dbReference>
<protein>
    <submittedName>
        <fullName evidence="6">DUF1294 domain-containing protein</fullName>
    </submittedName>
</protein>
<dbReference type="AlphaFoldDB" id="A0A427HG29"/>
<feature type="transmembrane region" description="Helical" evidence="4">
    <location>
        <begin position="143"/>
        <end position="161"/>
    </location>
</feature>
<proteinExistence type="predicted"/>
<organism evidence="6 7">
    <name type="scientific">Ectopseudomonas oleovorans</name>
    <name type="common">Pseudomonas oleovorans</name>
    <dbReference type="NCBI Taxonomy" id="301"/>
    <lineage>
        <taxon>Bacteria</taxon>
        <taxon>Pseudomonadati</taxon>
        <taxon>Pseudomonadota</taxon>
        <taxon>Gammaproteobacteria</taxon>
        <taxon>Pseudomonadales</taxon>
        <taxon>Pseudomonadaceae</taxon>
        <taxon>Ectopseudomonas</taxon>
    </lineage>
</organism>
<feature type="domain" description="CSD" evidence="5">
    <location>
        <begin position="5"/>
        <end position="69"/>
    </location>
</feature>
<evidence type="ECO:0000256" key="3">
    <source>
        <dbReference type="SAM" id="MobiDB-lite"/>
    </source>
</evidence>
<dbReference type="SUPFAM" id="SSF50249">
    <property type="entry name" value="Nucleic acid-binding proteins"/>
    <property type="match status" value="1"/>
</dbReference>
<dbReference type="SMART" id="SM00357">
    <property type="entry name" value="CSP"/>
    <property type="match status" value="1"/>
</dbReference>
<name>A0A427HG29_ECTOL</name>
<comment type="caution">
    <text evidence="6">The sequence shown here is derived from an EMBL/GenBank/DDBJ whole genome shotgun (WGS) entry which is preliminary data.</text>
</comment>
<dbReference type="GO" id="GO:0005829">
    <property type="term" value="C:cytosol"/>
    <property type="evidence" value="ECO:0007669"/>
    <property type="project" value="UniProtKB-ARBA"/>
</dbReference>
<evidence type="ECO:0000259" key="5">
    <source>
        <dbReference type="PROSITE" id="PS51857"/>
    </source>
</evidence>
<evidence type="ECO:0000256" key="2">
    <source>
        <dbReference type="RuleBase" id="RU000408"/>
    </source>
</evidence>
<keyword evidence="1" id="KW-0597">Phosphoprotein</keyword>
<dbReference type="InterPro" id="IPR052069">
    <property type="entry name" value="Ca-reg_mRNA-binding_domain"/>
</dbReference>
<dbReference type="InterPro" id="IPR011129">
    <property type="entry name" value="CSD"/>
</dbReference>
<dbReference type="EMBL" id="RHRS01000039">
    <property type="protein sequence ID" value="RRW33537.1"/>
    <property type="molecule type" value="Genomic_DNA"/>
</dbReference>
<keyword evidence="4" id="KW-1133">Transmembrane helix</keyword>
<comment type="subcellular location">
    <subcellularLocation>
        <location evidence="2">Cytoplasm</location>
    </subcellularLocation>
</comment>
<dbReference type="CDD" id="cd04458">
    <property type="entry name" value="CSP_CDS"/>
    <property type="match status" value="1"/>
</dbReference>
<keyword evidence="4" id="KW-0472">Membrane</keyword>
<evidence type="ECO:0000256" key="4">
    <source>
        <dbReference type="SAM" id="Phobius"/>
    </source>
</evidence>
<feature type="region of interest" description="Disordered" evidence="3">
    <location>
        <begin position="79"/>
        <end position="107"/>
    </location>
</feature>
<dbReference type="PANTHER" id="PTHR12962">
    <property type="entry name" value="CALCIUM-REGULATED HEAT STABLE PROTEIN CRHSP-24-RELATED"/>
    <property type="match status" value="1"/>
</dbReference>
<dbReference type="InterPro" id="IPR012340">
    <property type="entry name" value="NA-bd_OB-fold"/>
</dbReference>
<dbReference type="Proteomes" id="UP000272833">
    <property type="component" value="Unassembled WGS sequence"/>
</dbReference>
<dbReference type="InterPro" id="IPR010718">
    <property type="entry name" value="DUF1294"/>
</dbReference>
<evidence type="ECO:0000313" key="7">
    <source>
        <dbReference type="Proteomes" id="UP000272833"/>
    </source>
</evidence>
<feature type="transmembrane region" description="Helical" evidence="4">
    <location>
        <begin position="208"/>
        <end position="233"/>
    </location>
</feature>
<gene>
    <name evidence="6" type="ORF">EGJ44_15145</name>
</gene>
<evidence type="ECO:0000313" key="6">
    <source>
        <dbReference type="EMBL" id="RRW33537.1"/>
    </source>
</evidence>
<dbReference type="PROSITE" id="PS51857">
    <property type="entry name" value="CSD_2"/>
    <property type="match status" value="1"/>
</dbReference>
<dbReference type="RefSeq" id="WP_125874604.1">
    <property type="nucleotide sequence ID" value="NZ_RHRS01000039.1"/>
</dbReference>
<dbReference type="PROSITE" id="PS00352">
    <property type="entry name" value="CSD_1"/>
    <property type="match status" value="1"/>
</dbReference>
<sequence>MMDNERKGRLKSWDDAKGFGFIQPANGGADVFAHISVMRGDRRPQPGDDVLFIEGRDERGRPRAAHLRLAGELSLDRQAIRRKPKTPDNAAPARPKPAAKPARRAAIQSGGIHSPGSKIALFALLCVLPVLAALQLFGKGLWWLAPLYLSASLLSFVQYWLDKRNAQIGAQRTPENTLHLVEMLGGWPGALIAQQVFRHKTRKASYQTVFWLIVGLHQLLWIDLLLFDGAYVLHHLPSLVR</sequence>
<dbReference type="Pfam" id="PF00313">
    <property type="entry name" value="CSD"/>
    <property type="match status" value="1"/>
</dbReference>
<dbReference type="GO" id="GO:0003730">
    <property type="term" value="F:mRNA 3'-UTR binding"/>
    <property type="evidence" value="ECO:0007669"/>
    <property type="project" value="TreeGrafter"/>
</dbReference>